<evidence type="ECO:0000313" key="7">
    <source>
        <dbReference type="EMBL" id="HGE66427.1"/>
    </source>
</evidence>
<dbReference type="GO" id="GO:0009236">
    <property type="term" value="P:cobalamin biosynthetic process"/>
    <property type="evidence" value="ECO:0007669"/>
    <property type="project" value="UniProtKB-UniPathway"/>
</dbReference>
<evidence type="ECO:0000256" key="4">
    <source>
        <dbReference type="ARBA" id="ARBA00022679"/>
    </source>
</evidence>
<organism evidence="8">
    <name type="scientific">Geoglobus ahangari</name>
    <dbReference type="NCBI Taxonomy" id="113653"/>
    <lineage>
        <taxon>Archaea</taxon>
        <taxon>Methanobacteriati</taxon>
        <taxon>Methanobacteriota</taxon>
        <taxon>Archaeoglobi</taxon>
        <taxon>Archaeoglobales</taxon>
        <taxon>Archaeoglobaceae</taxon>
        <taxon>Geoglobus</taxon>
    </lineage>
</organism>
<dbReference type="GO" id="GO:0032259">
    <property type="term" value="P:methylation"/>
    <property type="evidence" value="ECO:0007669"/>
    <property type="project" value="UniProtKB-KW"/>
</dbReference>
<protein>
    <submittedName>
        <fullName evidence="8">Precorrin-3B C(17)-methyltransferase</fullName>
        <ecNumber evidence="8">2.1.1.131</ecNumber>
    </submittedName>
</protein>
<dbReference type="Pfam" id="PF00590">
    <property type="entry name" value="TP_methylase"/>
    <property type="match status" value="1"/>
</dbReference>
<name>A0A7C4W2E8_9EURY</name>
<dbReference type="NCBIfam" id="TIGR01466">
    <property type="entry name" value="cobJ_cbiH"/>
    <property type="match status" value="1"/>
</dbReference>
<dbReference type="InterPro" id="IPR006363">
    <property type="entry name" value="Cbl_synth_CobJ/CibH_dom"/>
</dbReference>
<comment type="pathway">
    <text evidence="1">Cofactor biosynthesis; adenosylcobalamin biosynthesis.</text>
</comment>
<dbReference type="AlphaFoldDB" id="A0A7C4W2E8"/>
<dbReference type="EMBL" id="DTAK01000005">
    <property type="protein sequence ID" value="HGU58735.1"/>
    <property type="molecule type" value="Genomic_DNA"/>
</dbReference>
<dbReference type="UniPathway" id="UPA00148"/>
<dbReference type="InterPro" id="IPR035996">
    <property type="entry name" value="4pyrrol_Methylase_sf"/>
</dbReference>
<dbReference type="EC" id="2.1.1.131" evidence="8"/>
<dbReference type="InterPro" id="IPR014777">
    <property type="entry name" value="4pyrrole_Mease_sub1"/>
</dbReference>
<evidence type="ECO:0000256" key="2">
    <source>
        <dbReference type="ARBA" id="ARBA00022573"/>
    </source>
</evidence>
<keyword evidence="5" id="KW-0949">S-adenosyl-L-methionine</keyword>
<evidence type="ECO:0000256" key="5">
    <source>
        <dbReference type="ARBA" id="ARBA00022691"/>
    </source>
</evidence>
<keyword evidence="4 8" id="KW-0808">Transferase</keyword>
<dbReference type="InterPro" id="IPR000878">
    <property type="entry name" value="4pyrrol_Mease"/>
</dbReference>
<evidence type="ECO:0000313" key="8">
    <source>
        <dbReference type="EMBL" id="HGU58735.1"/>
    </source>
</evidence>
<sequence>MQSQGKLYIVGIGPGDVELLTIKAIKALKESEYVIGHKTYLERIKSLIEGKKIIESGMGREVERVKLAVQLAEKSVVSLVSGGDPSIYGILPLVVEFILKKDLNVDYEVIPGVTALCAASPLLGSPICGDHAVISLSDLLTPWEKIEKRLTHALKGDFVVAIYNPSSKRRKPNLIKAMEIVLNERGDVAVGIVKNAYREGCEVKIRKVSEIIKNPEIVDMNTILFITNSETLVNKNKMVTPRGYTSKYDF</sequence>
<gene>
    <name evidence="8" type="primary">cobJ</name>
    <name evidence="9" type="ORF">ENL48_07490</name>
    <name evidence="8" type="ORF">ENT89_00675</name>
    <name evidence="7" type="ORF">ENX77_04820</name>
</gene>
<dbReference type="GO" id="GO:0030789">
    <property type="term" value="F:precorrin-3B C17-methyltransferase activity"/>
    <property type="evidence" value="ECO:0007669"/>
    <property type="project" value="UniProtKB-EC"/>
</dbReference>
<evidence type="ECO:0000256" key="3">
    <source>
        <dbReference type="ARBA" id="ARBA00022603"/>
    </source>
</evidence>
<proteinExistence type="predicted"/>
<dbReference type="InterPro" id="IPR014776">
    <property type="entry name" value="4pyrrole_Mease_sub2"/>
</dbReference>
<accession>A0A7C4W2E8</accession>
<dbReference type="Gene3D" id="3.30.950.10">
    <property type="entry name" value="Methyltransferase, Cobalt-precorrin-4 Transmethylase, Domain 2"/>
    <property type="match status" value="1"/>
</dbReference>
<dbReference type="PANTHER" id="PTHR47036:SF1">
    <property type="entry name" value="COBALT-FACTOR III C(17)-METHYLTRANSFERASE-RELATED"/>
    <property type="match status" value="1"/>
</dbReference>
<feature type="domain" description="Tetrapyrrole methylase" evidence="6">
    <location>
        <begin position="6"/>
        <end position="209"/>
    </location>
</feature>
<dbReference type="SUPFAM" id="SSF53790">
    <property type="entry name" value="Tetrapyrrole methylase"/>
    <property type="match status" value="1"/>
</dbReference>
<comment type="caution">
    <text evidence="8">The sequence shown here is derived from an EMBL/GenBank/DDBJ whole genome shotgun (WGS) entry which is preliminary data.</text>
</comment>
<dbReference type="EMBL" id="DRUC01000113">
    <property type="protein sequence ID" value="HHF48933.1"/>
    <property type="molecule type" value="Genomic_DNA"/>
</dbReference>
<dbReference type="Gene3D" id="3.40.1010.10">
    <property type="entry name" value="Cobalt-precorrin-4 Transmethylase, Domain 1"/>
    <property type="match status" value="1"/>
</dbReference>
<dbReference type="PANTHER" id="PTHR47036">
    <property type="entry name" value="COBALT-FACTOR III C(17)-METHYLTRANSFERASE-RELATED"/>
    <property type="match status" value="1"/>
</dbReference>
<evidence type="ECO:0000256" key="1">
    <source>
        <dbReference type="ARBA" id="ARBA00004953"/>
    </source>
</evidence>
<dbReference type="InterPro" id="IPR051810">
    <property type="entry name" value="Precorrin_MeTrfase"/>
</dbReference>
<dbReference type="EMBL" id="DTPI01000029">
    <property type="protein sequence ID" value="HGE66427.1"/>
    <property type="molecule type" value="Genomic_DNA"/>
</dbReference>
<reference evidence="8" key="1">
    <citation type="journal article" date="2020" name="mSystems">
        <title>Genome- and Community-Level Interaction Insights into Carbon Utilization and Element Cycling Functions of Hydrothermarchaeota in Hydrothermal Sediment.</title>
        <authorList>
            <person name="Zhou Z."/>
            <person name="Liu Y."/>
            <person name="Xu W."/>
            <person name="Pan J."/>
            <person name="Luo Z.H."/>
            <person name="Li M."/>
        </authorList>
    </citation>
    <scope>NUCLEOTIDE SEQUENCE [LARGE SCALE GENOMIC DNA]</scope>
    <source>
        <strain evidence="9">SpSt-10</strain>
        <strain evidence="8">SpSt-62</strain>
        <strain evidence="7">SpSt-97</strain>
    </source>
</reference>
<keyword evidence="3 8" id="KW-0489">Methyltransferase</keyword>
<dbReference type="CDD" id="cd11646">
    <property type="entry name" value="Precorrin_3B_C17_MT"/>
    <property type="match status" value="1"/>
</dbReference>
<evidence type="ECO:0000313" key="9">
    <source>
        <dbReference type="EMBL" id="HHF48933.1"/>
    </source>
</evidence>
<keyword evidence="2" id="KW-0169">Cobalamin biosynthesis</keyword>
<evidence type="ECO:0000259" key="6">
    <source>
        <dbReference type="Pfam" id="PF00590"/>
    </source>
</evidence>